<dbReference type="GO" id="GO:0005886">
    <property type="term" value="C:plasma membrane"/>
    <property type="evidence" value="ECO:0007669"/>
    <property type="project" value="UniProtKB-SubCell"/>
</dbReference>
<dbReference type="CDD" id="cd07731">
    <property type="entry name" value="ComA-like_MBL-fold"/>
    <property type="match status" value="1"/>
</dbReference>
<evidence type="ECO:0000256" key="1">
    <source>
        <dbReference type="ARBA" id="ARBA00004651"/>
    </source>
</evidence>
<feature type="transmembrane region" description="Helical" evidence="6">
    <location>
        <begin position="237"/>
        <end position="261"/>
    </location>
</feature>
<feature type="transmembrane region" description="Helical" evidence="6">
    <location>
        <begin position="449"/>
        <end position="468"/>
    </location>
</feature>
<feature type="transmembrane region" description="Helical" evidence="6">
    <location>
        <begin position="342"/>
        <end position="363"/>
    </location>
</feature>
<feature type="transmembrane region" description="Helical" evidence="6">
    <location>
        <begin position="510"/>
        <end position="529"/>
    </location>
</feature>
<gene>
    <name evidence="8" type="ORF">FYJ69_04275</name>
</gene>
<evidence type="ECO:0000259" key="7">
    <source>
        <dbReference type="SMART" id="SM00849"/>
    </source>
</evidence>
<proteinExistence type="predicted"/>
<dbReference type="InterPro" id="IPR052159">
    <property type="entry name" value="Competence_DNA_uptake"/>
</dbReference>
<evidence type="ECO:0000256" key="5">
    <source>
        <dbReference type="ARBA" id="ARBA00023136"/>
    </source>
</evidence>
<dbReference type="PANTHER" id="PTHR30619:SF7">
    <property type="entry name" value="BETA-LACTAMASE DOMAIN PROTEIN"/>
    <property type="match status" value="1"/>
</dbReference>
<dbReference type="Gene3D" id="3.60.15.10">
    <property type="entry name" value="Ribonuclease Z/Hydroxyacylglutathione hydrolase-like"/>
    <property type="match status" value="1"/>
</dbReference>
<feature type="domain" description="Metallo-beta-lactamase" evidence="7">
    <location>
        <begin position="544"/>
        <end position="739"/>
    </location>
</feature>
<dbReference type="Proteomes" id="UP000434342">
    <property type="component" value="Unassembled WGS sequence"/>
</dbReference>
<feature type="transmembrane region" description="Helical" evidence="6">
    <location>
        <begin position="319"/>
        <end position="336"/>
    </location>
</feature>
<keyword evidence="8" id="KW-0378">Hydrolase</keyword>
<dbReference type="PANTHER" id="PTHR30619">
    <property type="entry name" value="DNA INTERNALIZATION/COMPETENCE PROTEIN COMEC/REC2"/>
    <property type="match status" value="1"/>
</dbReference>
<keyword evidence="3 6" id="KW-0812">Transmembrane</keyword>
<keyword evidence="5 6" id="KW-0472">Membrane</keyword>
<dbReference type="InterPro" id="IPR001279">
    <property type="entry name" value="Metallo-B-lactamas"/>
</dbReference>
<dbReference type="AlphaFoldDB" id="A0A6N7XA61"/>
<keyword evidence="4 6" id="KW-1133">Transmembrane helix</keyword>
<feature type="transmembrane region" description="Helical" evidence="6">
    <location>
        <begin position="395"/>
        <end position="416"/>
    </location>
</feature>
<feature type="transmembrane region" description="Helical" evidence="6">
    <location>
        <begin position="71"/>
        <end position="92"/>
    </location>
</feature>
<dbReference type="GO" id="GO:0016787">
    <property type="term" value="F:hydrolase activity"/>
    <property type="evidence" value="ECO:0007669"/>
    <property type="project" value="UniProtKB-KW"/>
</dbReference>
<evidence type="ECO:0000313" key="9">
    <source>
        <dbReference type="Proteomes" id="UP000434342"/>
    </source>
</evidence>
<evidence type="ECO:0000256" key="6">
    <source>
        <dbReference type="SAM" id="Phobius"/>
    </source>
</evidence>
<dbReference type="SUPFAM" id="SSF56281">
    <property type="entry name" value="Metallo-hydrolase/oxidoreductase"/>
    <property type="match status" value="1"/>
</dbReference>
<dbReference type="InterPro" id="IPR004477">
    <property type="entry name" value="ComEC_N"/>
</dbReference>
<comment type="caution">
    <text evidence="8">The sequence shown here is derived from an EMBL/GenBank/DDBJ whole genome shotgun (WGS) entry which is preliminary data.</text>
</comment>
<reference evidence="8 9" key="1">
    <citation type="submission" date="2019-08" db="EMBL/GenBank/DDBJ databases">
        <title>In-depth cultivation of the pig gut microbiome towards novel bacterial diversity and tailored functional studies.</title>
        <authorList>
            <person name="Wylensek D."/>
            <person name="Hitch T.C.A."/>
            <person name="Clavel T."/>
        </authorList>
    </citation>
    <scope>NUCLEOTIDE SEQUENCE [LARGE SCALE GENOMIC DNA]</scope>
    <source>
        <strain evidence="8 9">WB01_CNA04</strain>
    </source>
</reference>
<organism evidence="8 9">
    <name type="scientific">Parafannyhessea umbonata</name>
    <dbReference type="NCBI Taxonomy" id="604330"/>
    <lineage>
        <taxon>Bacteria</taxon>
        <taxon>Bacillati</taxon>
        <taxon>Actinomycetota</taxon>
        <taxon>Coriobacteriia</taxon>
        <taxon>Coriobacteriales</taxon>
        <taxon>Atopobiaceae</taxon>
        <taxon>Parafannyhessea</taxon>
    </lineage>
</organism>
<feature type="transmembrane region" description="Helical" evidence="6">
    <location>
        <begin position="15"/>
        <end position="33"/>
    </location>
</feature>
<sequence length="786" mass="82221">MSDHEWVPNRPCVPFSLYLLCACGATSQVVLALRLRMGRPWAVVAACVAAMALAARGMGSASRATAAISRVVLAAGTCGICACLASAQVGVAEGTARALERSAVSSCELEVCADASLGTRGYRARAHVWRGGARLGDVWVRSEKRYDMGTRVRAVGRFGRGTGEWRLMSERQGVCGTISVVHALEVTPASGPRAWVNERRLVALAAMEPERSAARAILAGSVCGSKDAMARAGIDKVFAACGVAHLVAVSGGHIAIVGALVERLLGGTRLGPVPRTLVLLATTGLFVLFCGAPVSAVRSWLMCLVAFGSRLAGRRGHSLSAVCAVALGMVMVDPAVTGQVGFVLSVASVVGLCLLSPYFGYALRQVVARPRLPARVPRPVRCAVDRGVDFVRDSLSACLVAQFATAAITCSMFSQLSLVAPLANLVLALPFTVMVGAGMAVACLAGTPLAAVPLVPCDVAGTAVSWLLGWMSWLPYACVAVSCDMAVAGMVTVGVTAAILVWWPTVRRGPVLAVTGSLAAVSLCLLLRWRFFSPARVCVLDVGQGDAILVQQGAYAVLVDAGSDQAAAAELARLHVMHIDAVVVTHMHDDHFGGVGAVLGEVPCDAVFVARGVRGNIPEEFGEELERRGKEDVREVGLGDELEVGDFRLCVVWPEEPVDGSENADSIELALTYDDGSRTMSGLLTGDAEKDETAGALSAGRVGDVDFLKVGHHGSKVSVTPDEARELAPEVSVASAGAHNRYGHPSPECRRVLERAGSRFLCTMDVGTVTLEPGERGVRVFTERSP</sequence>
<feature type="transmembrane region" description="Helical" evidence="6">
    <location>
        <begin position="474"/>
        <end position="503"/>
    </location>
</feature>
<feature type="transmembrane region" description="Helical" evidence="6">
    <location>
        <begin position="40"/>
        <end position="59"/>
    </location>
</feature>
<comment type="subcellular location">
    <subcellularLocation>
        <location evidence="1">Cell membrane</location>
        <topology evidence="1">Multi-pass membrane protein</topology>
    </subcellularLocation>
</comment>
<protein>
    <submittedName>
        <fullName evidence="8">MBL fold metallo-hydrolase</fullName>
    </submittedName>
</protein>
<dbReference type="SMART" id="SM00849">
    <property type="entry name" value="Lactamase_B"/>
    <property type="match status" value="1"/>
</dbReference>
<dbReference type="Pfam" id="PF00753">
    <property type="entry name" value="Lactamase_B"/>
    <property type="match status" value="1"/>
</dbReference>
<keyword evidence="2" id="KW-1003">Cell membrane</keyword>
<evidence type="ECO:0000313" key="8">
    <source>
        <dbReference type="EMBL" id="MST60127.1"/>
    </source>
</evidence>
<accession>A0A6N7XA61</accession>
<feature type="transmembrane region" description="Helical" evidence="6">
    <location>
        <begin position="281"/>
        <end position="307"/>
    </location>
</feature>
<dbReference type="InterPro" id="IPR035681">
    <property type="entry name" value="ComA-like_MBL"/>
</dbReference>
<dbReference type="Pfam" id="PF03772">
    <property type="entry name" value="Competence"/>
    <property type="match status" value="1"/>
</dbReference>
<dbReference type="InterPro" id="IPR036866">
    <property type="entry name" value="RibonucZ/Hydroxyglut_hydro"/>
</dbReference>
<name>A0A6N7XA61_9ACTN</name>
<evidence type="ECO:0000256" key="4">
    <source>
        <dbReference type="ARBA" id="ARBA00022989"/>
    </source>
</evidence>
<feature type="transmembrane region" description="Helical" evidence="6">
    <location>
        <begin position="422"/>
        <end position="442"/>
    </location>
</feature>
<dbReference type="RefSeq" id="WP_154540257.1">
    <property type="nucleotide sequence ID" value="NZ_VUND01000001.1"/>
</dbReference>
<dbReference type="EMBL" id="VUND01000001">
    <property type="protein sequence ID" value="MST60127.1"/>
    <property type="molecule type" value="Genomic_DNA"/>
</dbReference>
<evidence type="ECO:0000256" key="2">
    <source>
        <dbReference type="ARBA" id="ARBA00022475"/>
    </source>
</evidence>
<dbReference type="NCBIfam" id="TIGR00360">
    <property type="entry name" value="ComEC_N-term"/>
    <property type="match status" value="1"/>
</dbReference>
<evidence type="ECO:0000256" key="3">
    <source>
        <dbReference type="ARBA" id="ARBA00022692"/>
    </source>
</evidence>